<accession>A0A4R6S0F1</accession>
<organism evidence="2 3">
    <name type="scientific">Labedaea rhizosphaerae</name>
    <dbReference type="NCBI Taxonomy" id="598644"/>
    <lineage>
        <taxon>Bacteria</taxon>
        <taxon>Bacillati</taxon>
        <taxon>Actinomycetota</taxon>
        <taxon>Actinomycetes</taxon>
        <taxon>Pseudonocardiales</taxon>
        <taxon>Pseudonocardiaceae</taxon>
        <taxon>Labedaea</taxon>
    </lineage>
</organism>
<keyword evidence="3" id="KW-1185">Reference proteome</keyword>
<comment type="caution">
    <text evidence="2">The sequence shown here is derived from an EMBL/GenBank/DDBJ whole genome shotgun (WGS) entry which is preliminary data.</text>
</comment>
<feature type="region of interest" description="Disordered" evidence="1">
    <location>
        <begin position="142"/>
        <end position="181"/>
    </location>
</feature>
<proteinExistence type="predicted"/>
<dbReference type="AlphaFoldDB" id="A0A4R6S0F1"/>
<protein>
    <submittedName>
        <fullName evidence="2">Uncharacterized protein</fullName>
    </submittedName>
</protein>
<evidence type="ECO:0000313" key="3">
    <source>
        <dbReference type="Proteomes" id="UP000295444"/>
    </source>
</evidence>
<sequence length="181" mass="19885">MIAVPSRRRFTGWLPKRRKKPDDVYARATSGELDIMQLPPYASVEDARRRGIEDVEEQLKGLRPDGLDAGSRDVLSDLVDAWLAAEIALLEPIHDERQAVATVLVGLAEQDLARQKPRYEADLARVLHAREALDAAAEALTGTRTEHLRTRWPARTDGGGTVSSLGGTSYSEEADTDEQAA</sequence>
<reference evidence="2 3" key="1">
    <citation type="submission" date="2019-03" db="EMBL/GenBank/DDBJ databases">
        <title>Genomic Encyclopedia of Type Strains, Phase IV (KMG-IV): sequencing the most valuable type-strain genomes for metagenomic binning, comparative biology and taxonomic classification.</title>
        <authorList>
            <person name="Goeker M."/>
        </authorList>
    </citation>
    <scope>NUCLEOTIDE SEQUENCE [LARGE SCALE GENOMIC DNA]</scope>
    <source>
        <strain evidence="2 3">DSM 45361</strain>
    </source>
</reference>
<gene>
    <name evidence="2" type="ORF">EV186_107155</name>
</gene>
<evidence type="ECO:0000313" key="2">
    <source>
        <dbReference type="EMBL" id="TDP92920.1"/>
    </source>
</evidence>
<name>A0A4R6S0F1_LABRH</name>
<dbReference type="OrthoDB" id="9951236at2"/>
<dbReference type="Proteomes" id="UP000295444">
    <property type="component" value="Unassembled WGS sequence"/>
</dbReference>
<evidence type="ECO:0000256" key="1">
    <source>
        <dbReference type="SAM" id="MobiDB-lite"/>
    </source>
</evidence>
<dbReference type="EMBL" id="SNXZ01000007">
    <property type="protein sequence ID" value="TDP92920.1"/>
    <property type="molecule type" value="Genomic_DNA"/>
</dbReference>
<dbReference type="RefSeq" id="WP_133853261.1">
    <property type="nucleotide sequence ID" value="NZ_SNXZ01000007.1"/>
</dbReference>
<feature type="compositionally biased region" description="Acidic residues" evidence="1">
    <location>
        <begin position="172"/>
        <end position="181"/>
    </location>
</feature>